<dbReference type="Proteomes" id="UP000004705">
    <property type="component" value="Chromosome"/>
</dbReference>
<name>H8GA32_9PSEU</name>
<feature type="transmembrane region" description="Helical" evidence="2">
    <location>
        <begin position="342"/>
        <end position="361"/>
    </location>
</feature>
<keyword evidence="2" id="KW-0812">Transmembrane</keyword>
<feature type="transmembrane region" description="Helical" evidence="2">
    <location>
        <begin position="462"/>
        <end position="484"/>
    </location>
</feature>
<evidence type="ECO:0000256" key="1">
    <source>
        <dbReference type="SAM" id="MobiDB-lite"/>
    </source>
</evidence>
<reference evidence="3 4" key="1">
    <citation type="journal article" date="2012" name="Stand. Genomic Sci.">
        <title>Genome sequence of the soil bacterium Saccharomonospora azurea type strain (NA-128(T)).</title>
        <authorList>
            <person name="Klenk H.P."/>
            <person name="Held B."/>
            <person name="Lucas S."/>
            <person name="Lapidus A."/>
            <person name="Copeland A."/>
            <person name="Hammon N."/>
            <person name="Pitluck S."/>
            <person name="Goodwin L.A."/>
            <person name="Han C."/>
            <person name="Tapia R."/>
            <person name="Brambilla E.M."/>
            <person name="Potter G."/>
            <person name="Land M."/>
            <person name="Ivanova N."/>
            <person name="Rohde M."/>
            <person name="Goker M."/>
            <person name="Detter J.C."/>
            <person name="Kyrpides N.C."/>
            <person name="Woyke T."/>
        </authorList>
    </citation>
    <scope>NUCLEOTIDE SEQUENCE [LARGE SCALE GENOMIC DNA]</scope>
    <source>
        <strain evidence="3 4">NA-128</strain>
    </source>
</reference>
<feature type="transmembrane region" description="Helical" evidence="2">
    <location>
        <begin position="266"/>
        <end position="290"/>
    </location>
</feature>
<feature type="transmembrane region" description="Helical" evidence="2">
    <location>
        <begin position="660"/>
        <end position="676"/>
    </location>
</feature>
<feature type="transmembrane region" description="Helical" evidence="2">
    <location>
        <begin position="620"/>
        <end position="640"/>
    </location>
</feature>
<feature type="transmembrane region" description="Helical" evidence="2">
    <location>
        <begin position="496"/>
        <end position="517"/>
    </location>
</feature>
<dbReference type="GO" id="GO:0050482">
    <property type="term" value="P:arachidonate secretion"/>
    <property type="evidence" value="ECO:0007669"/>
    <property type="project" value="InterPro"/>
</dbReference>
<evidence type="ECO:0000313" key="4">
    <source>
        <dbReference type="Proteomes" id="UP000004705"/>
    </source>
</evidence>
<dbReference type="InterPro" id="IPR036444">
    <property type="entry name" value="PLipase_A2_dom_sf"/>
</dbReference>
<keyword evidence="2" id="KW-0472">Membrane</keyword>
<dbReference type="GO" id="GO:0006644">
    <property type="term" value="P:phospholipid metabolic process"/>
    <property type="evidence" value="ECO:0007669"/>
    <property type="project" value="InterPro"/>
</dbReference>
<sequence length="743" mass="78066">MTRGISPCNPVPMPVHRSPNARRRTTGGIARLLLLVLLVTGFGVVASRSEATPTPGPTDPATADAARAIDALLDPQRSARAVELLPPDFAAVTNVEVGTQRALDGTVRAVHVGGGCSAPWGDDSTRWDFGTPCRSHDLGYDLLRYAEKKGSPLGADVREALDDRLSADMYATCEHNPKGTPGLCRSVAGIYTAGLVVNSWHQRWGPPVGEPLLPLLSGVAVIGLLLWHRLRDRVRHATVASAEAAEAPRPGRRDRRLSSIVPATPWTLLGVGSVVVLILGESAVALARWAGVAEQWLWPLTWPAQAAVVFFFAAGHRNATAWAETRRTGGGLRDYLAHRGSWLLRLTLVFAVVAFSVPLALELLHVPATTVEGVVRVALHPLWLLGLYLVTVVLTPLLQALHRRAPRATPLALALALAGAEWLGTLTTSPWSGHVSSLALALLAQQAALAHRDGFTPSRRQLGLATAAGLGALVLGVTTGALPLAALGVNGAPPALAGPATSVLLVGVVHVAVLGLVRTRLQPLVCRPAVLRLVGLASRAPMSLYLLYLTAVLLLVSAVYLPRRLWPALGSLSVPPRALLAVALLVGPAVVVFVWIERHLWHRPPPVPVWDHARTGLDRVLSHGATLAGFGFAVLGVFGFARTTLGTENADLSGVLLDPVQSLVHLLLGVTLLHSVRTGTTNTPRTWLLAAMACIPPLLSVTATPAPESVGVVVHTATCVLVAAAAATTTATALASLGRGART</sequence>
<dbReference type="AlphaFoldDB" id="H8GA32"/>
<proteinExistence type="predicted"/>
<dbReference type="HOGENOM" id="CLU_373789_0_0_11"/>
<dbReference type="InterPro" id="IPR015141">
    <property type="entry name" value="PLipase_A2_prok/fun"/>
</dbReference>
<feature type="transmembrane region" description="Helical" evidence="2">
    <location>
        <begin position="542"/>
        <end position="562"/>
    </location>
</feature>
<evidence type="ECO:0000256" key="2">
    <source>
        <dbReference type="SAM" id="Phobius"/>
    </source>
</evidence>
<accession>H8GA32</accession>
<feature type="transmembrane region" description="Helical" evidence="2">
    <location>
        <begin position="211"/>
        <end position="227"/>
    </location>
</feature>
<dbReference type="GO" id="GO:0004623">
    <property type="term" value="F:phospholipase A2 activity"/>
    <property type="evidence" value="ECO:0007669"/>
    <property type="project" value="InterPro"/>
</dbReference>
<keyword evidence="4" id="KW-1185">Reference proteome</keyword>
<dbReference type="Gene3D" id="1.20.90.10">
    <property type="entry name" value="Phospholipase A2 domain"/>
    <property type="match status" value="1"/>
</dbReference>
<protein>
    <submittedName>
        <fullName evidence="3">Prokaryotic phospholipase A2</fullName>
    </submittedName>
</protein>
<dbReference type="EMBL" id="CM001466">
    <property type="protein sequence ID" value="EHY88559.1"/>
    <property type="molecule type" value="Genomic_DNA"/>
</dbReference>
<organism evidence="3 4">
    <name type="scientific">Saccharomonospora azurea NA-128</name>
    <dbReference type="NCBI Taxonomy" id="882081"/>
    <lineage>
        <taxon>Bacteria</taxon>
        <taxon>Bacillati</taxon>
        <taxon>Actinomycetota</taxon>
        <taxon>Actinomycetes</taxon>
        <taxon>Pseudonocardiales</taxon>
        <taxon>Pseudonocardiaceae</taxon>
        <taxon>Saccharomonospora</taxon>
    </lineage>
</organism>
<feature type="transmembrane region" description="Helical" evidence="2">
    <location>
        <begin position="296"/>
        <end position="314"/>
    </location>
</feature>
<dbReference type="SUPFAM" id="SSF48619">
    <property type="entry name" value="Phospholipase A2, PLA2"/>
    <property type="match status" value="1"/>
</dbReference>
<keyword evidence="2" id="KW-1133">Transmembrane helix</keyword>
<feature type="transmembrane region" description="Helical" evidence="2">
    <location>
        <begin position="381"/>
        <end position="401"/>
    </location>
</feature>
<feature type="region of interest" description="Disordered" evidence="1">
    <location>
        <begin position="1"/>
        <end position="22"/>
    </location>
</feature>
<dbReference type="Pfam" id="PF09056">
    <property type="entry name" value="Phospholip_A2_3"/>
    <property type="match status" value="1"/>
</dbReference>
<feature type="transmembrane region" description="Helical" evidence="2">
    <location>
        <begin position="574"/>
        <end position="596"/>
    </location>
</feature>
<gene>
    <name evidence="3" type="ORF">SacazDRAFT_01634</name>
</gene>
<feature type="transmembrane region" description="Helical" evidence="2">
    <location>
        <begin position="712"/>
        <end position="737"/>
    </location>
</feature>
<feature type="transmembrane region" description="Helical" evidence="2">
    <location>
        <begin position="688"/>
        <end position="706"/>
    </location>
</feature>
<evidence type="ECO:0000313" key="3">
    <source>
        <dbReference type="EMBL" id="EHY88559.1"/>
    </source>
</evidence>